<keyword evidence="6" id="KW-0067">ATP-binding</keyword>
<dbReference type="Pfam" id="PF22468">
    <property type="entry name" value="ACT_9"/>
    <property type="match status" value="1"/>
</dbReference>
<dbReference type="UniPathway" id="UPA00034">
    <property type="reaction ID" value="UER00015"/>
</dbReference>
<evidence type="ECO:0000256" key="6">
    <source>
        <dbReference type="ARBA" id="ARBA00022840"/>
    </source>
</evidence>
<evidence type="ECO:0000313" key="10">
    <source>
        <dbReference type="EMBL" id="CEM00573.1"/>
    </source>
</evidence>
<dbReference type="SUPFAM" id="SSF55021">
    <property type="entry name" value="ACT-like"/>
    <property type="match status" value="2"/>
</dbReference>
<dbReference type="PANTHER" id="PTHR21499">
    <property type="entry name" value="ASPARTATE KINASE"/>
    <property type="match status" value="1"/>
</dbReference>
<keyword evidence="11" id="KW-1185">Reference proteome</keyword>
<evidence type="ECO:0000256" key="3">
    <source>
        <dbReference type="ARBA" id="ARBA00022679"/>
    </source>
</evidence>
<gene>
    <name evidence="10" type="ORF">Vbra_12842</name>
</gene>
<dbReference type="GO" id="GO:0009090">
    <property type="term" value="P:homoserine biosynthetic process"/>
    <property type="evidence" value="ECO:0007669"/>
    <property type="project" value="TreeGrafter"/>
</dbReference>
<evidence type="ECO:0000256" key="4">
    <source>
        <dbReference type="ARBA" id="ARBA00022741"/>
    </source>
</evidence>
<organism evidence="10 11">
    <name type="scientific">Vitrella brassicaformis (strain CCMP3155)</name>
    <dbReference type="NCBI Taxonomy" id="1169540"/>
    <lineage>
        <taxon>Eukaryota</taxon>
        <taxon>Sar</taxon>
        <taxon>Alveolata</taxon>
        <taxon>Colpodellida</taxon>
        <taxon>Vitrellaceae</taxon>
        <taxon>Vitrella</taxon>
    </lineage>
</organism>
<reference evidence="10 11" key="1">
    <citation type="submission" date="2014-11" db="EMBL/GenBank/DDBJ databases">
        <authorList>
            <person name="Zhu J."/>
            <person name="Qi W."/>
            <person name="Song R."/>
        </authorList>
    </citation>
    <scope>NUCLEOTIDE SEQUENCE [LARGE SCALE GENOMIC DNA]</scope>
</reference>
<sequence>MKEVGRPLLQPHLLPLISPSPLCELSLRAKTTVIAMTTPDGFTLQSSPKLHSGPLVMKFGGSSVKDADRVRNVAEIVRGRLKQRPVVVLSAMGKTTNALIEAGRRALEEREVDTSVIQATHMRAAAELGLDTEFFKELQTFFDELTNLLQGIRLIREISLRTNDLLMSFGERLSVRMVAAYLNKEGITAKPVDSWDIGMLTTPGGGSATDDKGTAELLPGTCERIHDTMMSEVYPTYNYTPVVTGFIAKDKNGIITTLGRGGSDFTAAIIGCAIVAKEIEIWTDVDGILTADPRVVGPAACLPCISFEEASELAYFGAKVLHPMTILPATERGIAVRVKNSYNPHHPGTLIVRQPPTVADTAHDPSRIVTAVTYKKGVTVIDINSTRMLGAKGFLAKVFDIMDSVGICVDVIATSEVSISMTIEKGTSADKIDKMQQELDKIAHVTVEQNKAILTLIGNTLRANEIIATACNVFQKLGVVIDMLSCGASKVNVTFIVPDEKVEECVKHLHDLFFAKTMRTMSAPVIEPDWAQIKFDAINLNTNERAVSSDDSSVDNKEPNGL</sequence>
<dbReference type="PhylomeDB" id="A0A0G4EQR9"/>
<keyword evidence="7" id="KW-0028">Amino-acid biosynthesis</keyword>
<evidence type="ECO:0000256" key="5">
    <source>
        <dbReference type="ARBA" id="ARBA00022777"/>
    </source>
</evidence>
<dbReference type="Gene3D" id="3.30.70.260">
    <property type="match status" value="2"/>
</dbReference>
<dbReference type="STRING" id="1169540.A0A0G4EQR9"/>
<dbReference type="PANTHER" id="PTHR21499:SF59">
    <property type="entry name" value="ASPARTOKINASE"/>
    <property type="match status" value="1"/>
</dbReference>
<dbReference type="GO" id="GO:0009088">
    <property type="term" value="P:threonine biosynthetic process"/>
    <property type="evidence" value="ECO:0007669"/>
    <property type="project" value="UniProtKB-UniPathway"/>
</dbReference>
<evidence type="ECO:0000313" key="11">
    <source>
        <dbReference type="Proteomes" id="UP000041254"/>
    </source>
</evidence>
<dbReference type="VEuPathDB" id="CryptoDB:Vbra_12842"/>
<keyword evidence="5" id="KW-0418">Kinase</keyword>
<comment type="pathway">
    <text evidence="7">Amino-acid biosynthesis; L-lysine biosynthesis via DAP pathway; (S)-tetrahydrodipicolinate from L-aspartate: step 1/4.</text>
</comment>
<dbReference type="InterPro" id="IPR001341">
    <property type="entry name" value="Asp_kinase"/>
</dbReference>
<dbReference type="EMBL" id="CDMY01000295">
    <property type="protein sequence ID" value="CEM00573.1"/>
    <property type="molecule type" value="Genomic_DNA"/>
</dbReference>
<dbReference type="NCBIfam" id="TIGR00657">
    <property type="entry name" value="asp_kinases"/>
    <property type="match status" value="1"/>
</dbReference>
<feature type="domain" description="Aspartate/glutamate/uridylate kinase" evidence="8">
    <location>
        <begin position="55"/>
        <end position="340"/>
    </location>
</feature>
<dbReference type="Gene3D" id="3.40.1160.10">
    <property type="entry name" value="Acetylglutamate kinase-like"/>
    <property type="match status" value="1"/>
</dbReference>
<keyword evidence="3" id="KW-0808">Transferase</keyword>
<dbReference type="InterPro" id="IPR042199">
    <property type="entry name" value="AsparK_Bifunc_asparK/hSer_DH"/>
</dbReference>
<dbReference type="Proteomes" id="UP000041254">
    <property type="component" value="Unassembled WGS sequence"/>
</dbReference>
<dbReference type="InterPro" id="IPR018042">
    <property type="entry name" value="Aspartate_kinase_CS"/>
</dbReference>
<dbReference type="GO" id="GO:0005524">
    <property type="term" value="F:ATP binding"/>
    <property type="evidence" value="ECO:0007669"/>
    <property type="project" value="UniProtKB-KW"/>
</dbReference>
<dbReference type="SUPFAM" id="SSF53633">
    <property type="entry name" value="Carbamate kinase-like"/>
    <property type="match status" value="1"/>
</dbReference>
<evidence type="ECO:0000256" key="1">
    <source>
        <dbReference type="ARBA" id="ARBA00010122"/>
    </source>
</evidence>
<comment type="similarity">
    <text evidence="1">Belongs to the aspartokinase family.</text>
</comment>
<dbReference type="OrthoDB" id="436385at2759"/>
<evidence type="ECO:0000259" key="9">
    <source>
        <dbReference type="Pfam" id="PF22468"/>
    </source>
</evidence>
<dbReference type="InterPro" id="IPR001048">
    <property type="entry name" value="Asp/Glu/Uridylate_kinase"/>
</dbReference>
<evidence type="ECO:0000256" key="7">
    <source>
        <dbReference type="RuleBase" id="RU004249"/>
    </source>
</evidence>
<evidence type="ECO:0000256" key="2">
    <source>
        <dbReference type="ARBA" id="ARBA00013059"/>
    </source>
</evidence>
<keyword evidence="4" id="KW-0547">Nucleotide-binding</keyword>
<dbReference type="Gene3D" id="1.20.120.1320">
    <property type="entry name" value="Aspartokinase, catalytic domain"/>
    <property type="match status" value="1"/>
</dbReference>
<dbReference type="AlphaFoldDB" id="A0A0G4EQR9"/>
<dbReference type="GO" id="GO:0009089">
    <property type="term" value="P:lysine biosynthetic process via diaminopimelate"/>
    <property type="evidence" value="ECO:0007669"/>
    <property type="project" value="UniProtKB-UniPathway"/>
</dbReference>
<name>A0A0G4EQR9_VITBC</name>
<dbReference type="EC" id="2.7.2.4" evidence="2"/>
<dbReference type="PROSITE" id="PS00324">
    <property type="entry name" value="ASPARTOKINASE"/>
    <property type="match status" value="1"/>
</dbReference>
<evidence type="ECO:0000259" key="8">
    <source>
        <dbReference type="Pfam" id="PF00696"/>
    </source>
</evidence>
<comment type="pathway">
    <text evidence="7">Amino-acid biosynthesis; L-methionine biosynthesis via de novo pathway; L-homoserine from L-aspartate: step 1/3.</text>
</comment>
<dbReference type="InParanoid" id="A0A0G4EQR9"/>
<dbReference type="UniPathway" id="UPA00050">
    <property type="reaction ID" value="UER00461"/>
</dbReference>
<proteinExistence type="inferred from homology"/>
<dbReference type="InterPro" id="IPR054352">
    <property type="entry name" value="ACT_Aspartokinase"/>
</dbReference>
<dbReference type="Pfam" id="PF00696">
    <property type="entry name" value="AA_kinase"/>
    <property type="match status" value="1"/>
</dbReference>
<dbReference type="GO" id="GO:0005829">
    <property type="term" value="C:cytosol"/>
    <property type="evidence" value="ECO:0007669"/>
    <property type="project" value="TreeGrafter"/>
</dbReference>
<accession>A0A0G4EQR9</accession>
<protein>
    <recommendedName>
        <fullName evidence="2">aspartate kinase</fullName>
        <ecNumber evidence="2">2.7.2.4</ecNumber>
    </recommendedName>
</protein>
<comment type="pathway">
    <text evidence="7">Amino-acid biosynthesis; L-threonine biosynthesis; L-threonine from L-aspartate: step 1/5.</text>
</comment>
<dbReference type="UniPathway" id="UPA00051">
    <property type="reaction ID" value="UER00462"/>
</dbReference>
<dbReference type="GO" id="GO:0004072">
    <property type="term" value="F:aspartate kinase activity"/>
    <property type="evidence" value="ECO:0007669"/>
    <property type="project" value="UniProtKB-EC"/>
</dbReference>
<dbReference type="OMA" id="YEIWTDV"/>
<feature type="domain" description="Aspartokinase ACT" evidence="9">
    <location>
        <begin position="465"/>
        <end position="513"/>
    </location>
</feature>
<dbReference type="CDD" id="cd04243">
    <property type="entry name" value="AAK_AK-HSDH-like"/>
    <property type="match status" value="1"/>
</dbReference>
<dbReference type="InterPro" id="IPR036393">
    <property type="entry name" value="AceGlu_kinase-like_sf"/>
</dbReference>
<dbReference type="InterPro" id="IPR045865">
    <property type="entry name" value="ACT-like_dom_sf"/>
</dbReference>